<keyword evidence="2" id="KW-1185">Reference proteome</keyword>
<evidence type="ECO:0000313" key="2">
    <source>
        <dbReference type="Proteomes" id="UP001259832"/>
    </source>
</evidence>
<dbReference type="EMBL" id="JASMQC010000016">
    <property type="protein sequence ID" value="KAK1939165.1"/>
    <property type="molecule type" value="Genomic_DNA"/>
</dbReference>
<name>A0AAD9GIQ9_9STRA</name>
<protein>
    <submittedName>
        <fullName evidence="1">Uncharacterized protein</fullName>
    </submittedName>
</protein>
<sequence>MEGHDWDKLEQTVQDICENTVNARSRATYQNSYCRFLVWTVRHKPHFASSLLLERLGDTSDYAVQQLRARIKELVTQDCNSAPLKFDDLTAKGFVTWLVTLERKDGGSLSFSPLNTHRAGLFNLFRDYGHTMRKALESELTNYFKGLKHKLATDAANGDTTIKTGKDPLMFDLYSFLCNKMLAHSSKEMPFAHTYLVIAWNLM</sequence>
<organism evidence="1 2">
    <name type="scientific">Phytophthora citrophthora</name>
    <dbReference type="NCBI Taxonomy" id="4793"/>
    <lineage>
        <taxon>Eukaryota</taxon>
        <taxon>Sar</taxon>
        <taxon>Stramenopiles</taxon>
        <taxon>Oomycota</taxon>
        <taxon>Peronosporomycetes</taxon>
        <taxon>Peronosporales</taxon>
        <taxon>Peronosporaceae</taxon>
        <taxon>Phytophthora</taxon>
    </lineage>
</organism>
<accession>A0AAD9GIQ9</accession>
<reference evidence="1" key="1">
    <citation type="submission" date="2023-08" db="EMBL/GenBank/DDBJ databases">
        <title>Reference Genome Resource for the Citrus Pathogen Phytophthora citrophthora.</title>
        <authorList>
            <person name="Moller H."/>
            <person name="Coetzee B."/>
            <person name="Rose L.J."/>
            <person name="Van Niekerk J.M."/>
        </authorList>
    </citation>
    <scope>NUCLEOTIDE SEQUENCE</scope>
    <source>
        <strain evidence="1">STE-U-9442</strain>
    </source>
</reference>
<evidence type="ECO:0000313" key="1">
    <source>
        <dbReference type="EMBL" id="KAK1939165.1"/>
    </source>
</evidence>
<dbReference type="Proteomes" id="UP001259832">
    <property type="component" value="Unassembled WGS sequence"/>
</dbReference>
<proteinExistence type="predicted"/>
<comment type="caution">
    <text evidence="1">The sequence shown here is derived from an EMBL/GenBank/DDBJ whole genome shotgun (WGS) entry which is preliminary data.</text>
</comment>
<dbReference type="AlphaFoldDB" id="A0AAD9GIQ9"/>
<gene>
    <name evidence="1" type="ORF">P3T76_008549</name>
</gene>